<dbReference type="GO" id="GO:0007165">
    <property type="term" value="P:signal transduction"/>
    <property type="evidence" value="ECO:0007669"/>
    <property type="project" value="InterPro"/>
</dbReference>
<evidence type="ECO:0000256" key="2">
    <source>
        <dbReference type="ARBA" id="ARBA00022801"/>
    </source>
</evidence>
<evidence type="ECO:0000256" key="1">
    <source>
        <dbReference type="ARBA" id="ARBA00011982"/>
    </source>
</evidence>
<dbReference type="EC" id="3.2.2.6" evidence="1"/>
<organism evidence="6 7">
    <name type="scientific">Rhamnella rubrinervis</name>
    <dbReference type="NCBI Taxonomy" id="2594499"/>
    <lineage>
        <taxon>Eukaryota</taxon>
        <taxon>Viridiplantae</taxon>
        <taxon>Streptophyta</taxon>
        <taxon>Embryophyta</taxon>
        <taxon>Tracheophyta</taxon>
        <taxon>Spermatophyta</taxon>
        <taxon>Magnoliopsida</taxon>
        <taxon>eudicotyledons</taxon>
        <taxon>Gunneridae</taxon>
        <taxon>Pentapetalae</taxon>
        <taxon>rosids</taxon>
        <taxon>fabids</taxon>
        <taxon>Rosales</taxon>
        <taxon>Rhamnaceae</taxon>
        <taxon>rhamnoid group</taxon>
        <taxon>Rhamneae</taxon>
        <taxon>Rhamnella</taxon>
    </lineage>
</organism>
<dbReference type="PROSITE" id="PS50104">
    <property type="entry name" value="TIR"/>
    <property type="match status" value="1"/>
</dbReference>
<evidence type="ECO:0000313" key="7">
    <source>
        <dbReference type="Proteomes" id="UP000796880"/>
    </source>
</evidence>
<dbReference type="SUPFAM" id="SSF52200">
    <property type="entry name" value="Toll/Interleukin receptor TIR domain"/>
    <property type="match status" value="1"/>
</dbReference>
<protein>
    <recommendedName>
        <fullName evidence="1">ADP-ribosyl cyclase/cyclic ADP-ribose hydrolase</fullName>
        <ecNumber evidence="1">3.2.2.6</ecNumber>
    </recommendedName>
</protein>
<proteinExistence type="predicted"/>
<dbReference type="InterPro" id="IPR035897">
    <property type="entry name" value="Toll_tir_struct_dom_sf"/>
</dbReference>
<gene>
    <name evidence="6" type="ORF">FNV43_RR01921</name>
</gene>
<keyword evidence="7" id="KW-1185">Reference proteome</keyword>
<keyword evidence="3" id="KW-0520">NAD</keyword>
<comment type="catalytic activity">
    <reaction evidence="4">
        <text>NAD(+) + H2O = ADP-D-ribose + nicotinamide + H(+)</text>
        <dbReference type="Rhea" id="RHEA:16301"/>
        <dbReference type="ChEBI" id="CHEBI:15377"/>
        <dbReference type="ChEBI" id="CHEBI:15378"/>
        <dbReference type="ChEBI" id="CHEBI:17154"/>
        <dbReference type="ChEBI" id="CHEBI:57540"/>
        <dbReference type="ChEBI" id="CHEBI:57967"/>
        <dbReference type="EC" id="3.2.2.6"/>
    </reaction>
    <physiologicalReaction direction="left-to-right" evidence="4">
        <dbReference type="Rhea" id="RHEA:16302"/>
    </physiologicalReaction>
</comment>
<dbReference type="AlphaFoldDB" id="A0A8K0MTB5"/>
<dbReference type="InterPro" id="IPR000157">
    <property type="entry name" value="TIR_dom"/>
</dbReference>
<comment type="caution">
    <text evidence="6">The sequence shown here is derived from an EMBL/GenBank/DDBJ whole genome shotgun (WGS) entry which is preliminary data.</text>
</comment>
<dbReference type="Gene3D" id="3.40.50.10140">
    <property type="entry name" value="Toll/interleukin-1 receptor homology (TIR) domain"/>
    <property type="match status" value="1"/>
</dbReference>
<name>A0A8K0MTB5_9ROSA</name>
<dbReference type="PANTHER" id="PTHR32009:SF39">
    <property type="entry name" value="TIR DOMAIN-CONTAINING PROTEIN"/>
    <property type="match status" value="1"/>
</dbReference>
<dbReference type="Pfam" id="PF01582">
    <property type="entry name" value="TIR"/>
    <property type="match status" value="1"/>
</dbReference>
<evidence type="ECO:0000259" key="5">
    <source>
        <dbReference type="PROSITE" id="PS50104"/>
    </source>
</evidence>
<dbReference type="Proteomes" id="UP000796880">
    <property type="component" value="Unassembled WGS sequence"/>
</dbReference>
<feature type="domain" description="TIR" evidence="5">
    <location>
        <begin position="35"/>
        <end position="160"/>
    </location>
</feature>
<sequence>MEVLVKHSKDMNRMNEAIFIEDFIKVVPSSSNPRYRYEVFLSFRGETGKTFTSHLYKALDQKGFCTFLDVERPERGEDIPTGLENAIEGSNCYAYGTRPLQLSSNACNLFSSFTHPYTSSQILISSNALEEFDVNTVRCFLRGDALLREEEYHRAIDSLLDLKKCAGLVVVGAKRVRPFLTIRLGAGGVIVYGIRVEGGGGEDVYVHSIIIDTSPAIASWSNLDSSSMKWAVLISS</sequence>
<dbReference type="OrthoDB" id="1436597at2759"/>
<dbReference type="PANTHER" id="PTHR32009">
    <property type="entry name" value="TMV RESISTANCE PROTEIN N-LIKE"/>
    <property type="match status" value="1"/>
</dbReference>
<evidence type="ECO:0000256" key="4">
    <source>
        <dbReference type="ARBA" id="ARBA00047304"/>
    </source>
</evidence>
<evidence type="ECO:0000313" key="6">
    <source>
        <dbReference type="EMBL" id="KAF3457264.1"/>
    </source>
</evidence>
<keyword evidence="2" id="KW-0378">Hydrolase</keyword>
<evidence type="ECO:0000256" key="3">
    <source>
        <dbReference type="ARBA" id="ARBA00023027"/>
    </source>
</evidence>
<dbReference type="EMBL" id="VOIH02000001">
    <property type="protein sequence ID" value="KAF3457264.1"/>
    <property type="molecule type" value="Genomic_DNA"/>
</dbReference>
<dbReference type="GO" id="GO:0061809">
    <property type="term" value="F:NAD+ nucleosidase activity, cyclic ADP-ribose generating"/>
    <property type="evidence" value="ECO:0007669"/>
    <property type="project" value="UniProtKB-EC"/>
</dbReference>
<reference evidence="6" key="1">
    <citation type="submission" date="2020-03" db="EMBL/GenBank/DDBJ databases">
        <title>A high-quality chromosome-level genome assembly of a woody plant with both climbing and erect habits, Rhamnella rubrinervis.</title>
        <authorList>
            <person name="Lu Z."/>
            <person name="Yang Y."/>
            <person name="Zhu X."/>
            <person name="Sun Y."/>
        </authorList>
    </citation>
    <scope>NUCLEOTIDE SEQUENCE</scope>
    <source>
        <strain evidence="6">BYM</strain>
        <tissue evidence="6">Leaf</tissue>
    </source>
</reference>
<accession>A0A8K0MTB5</accession>